<organism evidence="1 2">
    <name type="scientific">Lactobacillus helsingborgensis</name>
    <dbReference type="NCBI Taxonomy" id="1218494"/>
    <lineage>
        <taxon>Bacteria</taxon>
        <taxon>Bacillati</taxon>
        <taxon>Bacillota</taxon>
        <taxon>Bacilli</taxon>
        <taxon>Lactobacillales</taxon>
        <taxon>Lactobacillaceae</taxon>
        <taxon>Lactobacillus</taxon>
    </lineage>
</organism>
<keyword evidence="2" id="KW-1185">Reference proteome</keyword>
<dbReference type="AlphaFoldDB" id="A0AA47B3U7"/>
<proteinExistence type="predicted"/>
<evidence type="ECO:0000313" key="1">
    <source>
        <dbReference type="EMBL" id="UZX29637.1"/>
    </source>
</evidence>
<sequence length="189" mass="21935">MASKMISEQLTFLVSAIIKNWTYPNGQELSLKERSELVAQLKELTANSKNMDEVTKITEAFYRDKVSKRFKSVDSNFSWIFMILQHELVSATRLHALLLDLAREEHFSEKGIEKIDHYFAETDDYGDNDNFITMSSSDIIDSIGRTKIFQITPINDDDKKSSKNLHLETNSKQNKQSKQFNKIIKLKDY</sequence>
<dbReference type="EMBL" id="CP084389">
    <property type="protein sequence ID" value="UZX29637.1"/>
    <property type="molecule type" value="Genomic_DNA"/>
</dbReference>
<reference evidence="1" key="1">
    <citation type="submission" date="2021-09" db="EMBL/GenBank/DDBJ databases">
        <title>Lactobacillus species from Apis mellifera, Switzerland.</title>
        <authorList>
            <person name="Pfister J."/>
            <person name="Brown A."/>
            <person name="Neumann P."/>
            <person name="Collaud A."/>
            <person name="Retschnig G."/>
            <person name="Perreten V."/>
        </authorList>
    </citation>
    <scope>NUCLEOTIDE SEQUENCE</scope>
    <source>
        <strain evidence="1">IBH002</strain>
    </source>
</reference>
<accession>A0AA47B3U7</accession>
<protein>
    <submittedName>
        <fullName evidence="1">Uncharacterized protein</fullName>
    </submittedName>
</protein>
<dbReference type="Proteomes" id="UP001164557">
    <property type="component" value="Chromosome"/>
</dbReference>
<evidence type="ECO:0000313" key="2">
    <source>
        <dbReference type="Proteomes" id="UP001164557"/>
    </source>
</evidence>
<gene>
    <name evidence="1" type="ORF">LDX53_08720</name>
</gene>
<name>A0AA47B3U7_9LACO</name>
<dbReference type="RefSeq" id="WP_046327824.1">
    <property type="nucleotide sequence ID" value="NZ_CP084384.1"/>
</dbReference>